<accession>A0A0E9Q2F3</accession>
<evidence type="ECO:0000313" key="1">
    <source>
        <dbReference type="EMBL" id="JAH11071.1"/>
    </source>
</evidence>
<dbReference type="EMBL" id="GBXM01106041">
    <property type="protein sequence ID" value="JAH02536.1"/>
    <property type="molecule type" value="Transcribed_RNA"/>
</dbReference>
<organism evidence="1">
    <name type="scientific">Anguilla anguilla</name>
    <name type="common">European freshwater eel</name>
    <name type="synonym">Muraena anguilla</name>
    <dbReference type="NCBI Taxonomy" id="7936"/>
    <lineage>
        <taxon>Eukaryota</taxon>
        <taxon>Metazoa</taxon>
        <taxon>Chordata</taxon>
        <taxon>Craniata</taxon>
        <taxon>Vertebrata</taxon>
        <taxon>Euteleostomi</taxon>
        <taxon>Actinopterygii</taxon>
        <taxon>Neopterygii</taxon>
        <taxon>Teleostei</taxon>
        <taxon>Anguilliformes</taxon>
        <taxon>Anguillidae</taxon>
        <taxon>Anguilla</taxon>
    </lineage>
</organism>
<dbReference type="AlphaFoldDB" id="A0A0E9Q2F3"/>
<protein>
    <submittedName>
        <fullName evidence="1">Uncharacterized protein</fullName>
    </submittedName>
</protein>
<name>A0A0E9Q2F3_ANGAN</name>
<proteinExistence type="predicted"/>
<sequence length="25" mass="2828">MRIRNKYKSISLANIQRSGLPVPSV</sequence>
<reference evidence="1" key="2">
    <citation type="journal article" date="2015" name="Fish Shellfish Immunol.">
        <title>Early steps in the European eel (Anguilla anguilla)-Vibrio vulnificus interaction in the gills: Role of the RtxA13 toxin.</title>
        <authorList>
            <person name="Callol A."/>
            <person name="Pajuelo D."/>
            <person name="Ebbesson L."/>
            <person name="Teles M."/>
            <person name="MacKenzie S."/>
            <person name="Amaro C."/>
        </authorList>
    </citation>
    <scope>NUCLEOTIDE SEQUENCE</scope>
</reference>
<dbReference type="EMBL" id="GBXM01097506">
    <property type="protein sequence ID" value="JAH11071.1"/>
    <property type="molecule type" value="Transcribed_RNA"/>
</dbReference>
<reference evidence="1" key="1">
    <citation type="submission" date="2014-11" db="EMBL/GenBank/DDBJ databases">
        <authorList>
            <person name="Amaro Gonzalez C."/>
        </authorList>
    </citation>
    <scope>NUCLEOTIDE SEQUENCE</scope>
</reference>